<keyword evidence="2" id="KW-0805">Transcription regulation</keyword>
<dbReference type="GO" id="GO:0003700">
    <property type="term" value="F:DNA-binding transcription factor activity"/>
    <property type="evidence" value="ECO:0007669"/>
    <property type="project" value="InterPro"/>
</dbReference>
<protein>
    <submittedName>
        <fullName evidence="7">DNA-binding transcriptional regulator, LysR family</fullName>
    </submittedName>
</protein>
<keyword evidence="4" id="KW-0804">Transcription</keyword>
<dbReference type="Gene3D" id="3.40.190.10">
    <property type="entry name" value="Periplasmic binding protein-like II"/>
    <property type="match status" value="2"/>
</dbReference>
<dbReference type="PANTHER" id="PTHR30579">
    <property type="entry name" value="TRANSCRIPTIONAL REGULATOR"/>
    <property type="match status" value="1"/>
</dbReference>
<accession>A0A1I0ZGD1</accession>
<dbReference type="Pfam" id="PF03466">
    <property type="entry name" value="LysR_substrate"/>
    <property type="match status" value="1"/>
</dbReference>
<dbReference type="RefSeq" id="WP_139224442.1">
    <property type="nucleotide sequence ID" value="NZ_BONM01000007.1"/>
</dbReference>
<evidence type="ECO:0000256" key="5">
    <source>
        <dbReference type="SAM" id="MobiDB-lite"/>
    </source>
</evidence>
<dbReference type="PRINTS" id="PR00039">
    <property type="entry name" value="HTHLYSR"/>
</dbReference>
<evidence type="ECO:0000256" key="1">
    <source>
        <dbReference type="ARBA" id="ARBA00009437"/>
    </source>
</evidence>
<evidence type="ECO:0000256" key="2">
    <source>
        <dbReference type="ARBA" id="ARBA00023015"/>
    </source>
</evidence>
<dbReference type="InterPro" id="IPR036390">
    <property type="entry name" value="WH_DNA-bd_sf"/>
</dbReference>
<feature type="region of interest" description="Disordered" evidence="5">
    <location>
        <begin position="160"/>
        <end position="193"/>
    </location>
</feature>
<evidence type="ECO:0000313" key="7">
    <source>
        <dbReference type="EMBL" id="SFB24432.1"/>
    </source>
</evidence>
<dbReference type="SUPFAM" id="SSF46785">
    <property type="entry name" value="Winged helix' DNA-binding domain"/>
    <property type="match status" value="1"/>
</dbReference>
<dbReference type="EMBL" id="FOKA01000011">
    <property type="protein sequence ID" value="SFB24432.1"/>
    <property type="molecule type" value="Genomic_DNA"/>
</dbReference>
<feature type="region of interest" description="Disordered" evidence="5">
    <location>
        <begin position="313"/>
        <end position="344"/>
    </location>
</feature>
<dbReference type="PANTHER" id="PTHR30579:SF7">
    <property type="entry name" value="HTH-TYPE TRANSCRIPTIONAL REGULATOR LRHA-RELATED"/>
    <property type="match status" value="1"/>
</dbReference>
<comment type="similarity">
    <text evidence="1">Belongs to the LysR transcriptional regulatory family.</text>
</comment>
<dbReference type="FunFam" id="1.10.10.10:FF:000001">
    <property type="entry name" value="LysR family transcriptional regulator"/>
    <property type="match status" value="1"/>
</dbReference>
<proteinExistence type="inferred from homology"/>
<keyword evidence="3 7" id="KW-0238">DNA-binding</keyword>
<dbReference type="OrthoDB" id="9789529at2"/>
<organism evidence="7 8">
    <name type="scientific">Cellulomonas marina</name>
    <dbReference type="NCBI Taxonomy" id="988821"/>
    <lineage>
        <taxon>Bacteria</taxon>
        <taxon>Bacillati</taxon>
        <taxon>Actinomycetota</taxon>
        <taxon>Actinomycetes</taxon>
        <taxon>Micrococcales</taxon>
        <taxon>Cellulomonadaceae</taxon>
        <taxon>Cellulomonas</taxon>
    </lineage>
</organism>
<sequence>MSAPLDLAQLRTLVAIADTGGYTRAAAALHVSQPTVSGHVRVLERRLKQVLLEREGRGARFTDDGERLLAEARRVLAVHDEALARLETGARRTVVVGSTETAAEGVLPTLLTTLRDAFPDRPVRFVIDRSTGMTESVARGTIDLAVLLGWGPATPGRQVGTLPLRWYGRPGGDASDGGRSDGGRSDGGGPDDEVPLVAYAEPCGMRRRALAELAEAGRRVRLTAESTTLDGVVAAARAGLGVAVLPSAGAPPAGLVERTDLPPLGVIGLHLATRAGLDVDLEAAALGALETFVAGLPGLTAAVVPAAPVATPARVPTTSHPDTSHRAASHPGTSHPDTDREDLT</sequence>
<feature type="domain" description="HTH lysR-type" evidence="6">
    <location>
        <begin position="5"/>
        <end position="62"/>
    </location>
</feature>
<dbReference type="InterPro" id="IPR036388">
    <property type="entry name" value="WH-like_DNA-bd_sf"/>
</dbReference>
<name>A0A1I0ZGD1_9CELL</name>
<dbReference type="InterPro" id="IPR005119">
    <property type="entry name" value="LysR_subst-bd"/>
</dbReference>
<dbReference type="GO" id="GO:0003677">
    <property type="term" value="F:DNA binding"/>
    <property type="evidence" value="ECO:0007669"/>
    <property type="project" value="UniProtKB-KW"/>
</dbReference>
<dbReference type="SUPFAM" id="SSF53850">
    <property type="entry name" value="Periplasmic binding protein-like II"/>
    <property type="match status" value="1"/>
</dbReference>
<keyword evidence="8" id="KW-1185">Reference proteome</keyword>
<evidence type="ECO:0000256" key="4">
    <source>
        <dbReference type="ARBA" id="ARBA00023163"/>
    </source>
</evidence>
<reference evidence="7 8" key="1">
    <citation type="submission" date="2016-10" db="EMBL/GenBank/DDBJ databases">
        <authorList>
            <person name="de Groot N.N."/>
        </authorList>
    </citation>
    <scope>NUCLEOTIDE SEQUENCE [LARGE SCALE GENOMIC DNA]</scope>
    <source>
        <strain evidence="7 8">CGMCC 4.6945</strain>
    </source>
</reference>
<dbReference type="InterPro" id="IPR050176">
    <property type="entry name" value="LTTR"/>
</dbReference>
<dbReference type="AlphaFoldDB" id="A0A1I0ZGD1"/>
<gene>
    <name evidence="7" type="ORF">SAMN05421867_11116</name>
</gene>
<evidence type="ECO:0000256" key="3">
    <source>
        <dbReference type="ARBA" id="ARBA00023125"/>
    </source>
</evidence>
<evidence type="ECO:0000259" key="6">
    <source>
        <dbReference type="PROSITE" id="PS50931"/>
    </source>
</evidence>
<dbReference type="Pfam" id="PF00126">
    <property type="entry name" value="HTH_1"/>
    <property type="match status" value="1"/>
</dbReference>
<evidence type="ECO:0000313" key="8">
    <source>
        <dbReference type="Proteomes" id="UP000199012"/>
    </source>
</evidence>
<dbReference type="PROSITE" id="PS50931">
    <property type="entry name" value="HTH_LYSR"/>
    <property type="match status" value="1"/>
</dbReference>
<dbReference type="InterPro" id="IPR000847">
    <property type="entry name" value="LysR_HTH_N"/>
</dbReference>
<dbReference type="STRING" id="988821.SAMN05421867_11116"/>
<dbReference type="Proteomes" id="UP000199012">
    <property type="component" value="Unassembled WGS sequence"/>
</dbReference>
<dbReference type="Gene3D" id="1.10.10.10">
    <property type="entry name" value="Winged helix-like DNA-binding domain superfamily/Winged helix DNA-binding domain"/>
    <property type="match status" value="1"/>
</dbReference>